<dbReference type="EMBL" id="CP009285">
    <property type="protein sequence ID" value="AIQ56993.1"/>
    <property type="molecule type" value="Genomic_DNA"/>
</dbReference>
<keyword evidence="3" id="KW-1185">Reference proteome</keyword>
<name>A0A089LCX8_PAEBO</name>
<dbReference type="RefSeq" id="WP_042211254.1">
    <property type="nucleotide sequence ID" value="NZ_CP009285.1"/>
</dbReference>
<gene>
    <name evidence="2" type="ORF">PBOR_08680</name>
</gene>
<dbReference type="Proteomes" id="UP000029518">
    <property type="component" value="Chromosome"/>
</dbReference>
<evidence type="ECO:0000313" key="3">
    <source>
        <dbReference type="Proteomes" id="UP000029518"/>
    </source>
</evidence>
<feature type="compositionally biased region" description="Basic and acidic residues" evidence="1">
    <location>
        <begin position="57"/>
        <end position="67"/>
    </location>
</feature>
<dbReference type="AlphaFoldDB" id="A0A089LCX8"/>
<dbReference type="HOGENOM" id="CLU_2808410_0_0_9"/>
<reference evidence="2" key="1">
    <citation type="submission" date="2014-08" db="EMBL/GenBank/DDBJ databases">
        <title>Comparative genomics of the Paenibacillus odorifer group.</title>
        <authorList>
            <person name="den Bakker H.C."/>
            <person name="Tsai Y.-C.Y.-C."/>
            <person name="Martin N."/>
            <person name="Korlach J."/>
            <person name="Wiedmann M."/>
        </authorList>
    </citation>
    <scope>NUCLEOTIDE SEQUENCE [LARGE SCALE GENOMIC DNA]</scope>
    <source>
        <strain evidence="2">DSM 13188</strain>
    </source>
</reference>
<proteinExistence type="predicted"/>
<feature type="region of interest" description="Disordered" evidence="1">
    <location>
        <begin position="1"/>
        <end position="67"/>
    </location>
</feature>
<organism evidence="2 3">
    <name type="scientific">Paenibacillus borealis</name>
    <dbReference type="NCBI Taxonomy" id="160799"/>
    <lineage>
        <taxon>Bacteria</taxon>
        <taxon>Bacillati</taxon>
        <taxon>Bacillota</taxon>
        <taxon>Bacilli</taxon>
        <taxon>Bacillales</taxon>
        <taxon>Paenibacillaceae</taxon>
        <taxon>Paenibacillus</taxon>
    </lineage>
</organism>
<dbReference type="OrthoDB" id="2626146at2"/>
<evidence type="ECO:0000313" key="2">
    <source>
        <dbReference type="EMBL" id="AIQ56993.1"/>
    </source>
</evidence>
<accession>A0A089LCX8</accession>
<dbReference type="KEGG" id="pbd:PBOR_08680"/>
<protein>
    <submittedName>
        <fullName evidence="2">Uncharacterized protein</fullName>
    </submittedName>
</protein>
<sequence>MKDNKEAPLDGRSPGVHPIPEADASLDDGTGATGKLDEIVGALMGDEPEVSAPGIAPDHKKQGETKD</sequence>
<evidence type="ECO:0000256" key="1">
    <source>
        <dbReference type="SAM" id="MobiDB-lite"/>
    </source>
</evidence>